<name>A0A388KFE5_CHABU</name>
<proteinExistence type="predicted"/>
<feature type="region of interest" description="Disordered" evidence="1">
    <location>
        <begin position="264"/>
        <end position="289"/>
    </location>
</feature>
<comment type="caution">
    <text evidence="2">The sequence shown here is derived from an EMBL/GenBank/DDBJ whole genome shotgun (WGS) entry which is preliminary data.</text>
</comment>
<feature type="region of interest" description="Disordered" evidence="1">
    <location>
        <begin position="93"/>
        <end position="112"/>
    </location>
</feature>
<feature type="region of interest" description="Disordered" evidence="1">
    <location>
        <begin position="1"/>
        <end position="57"/>
    </location>
</feature>
<reference evidence="2 3" key="1">
    <citation type="journal article" date="2018" name="Cell">
        <title>The Chara Genome: Secondary Complexity and Implications for Plant Terrestrialization.</title>
        <authorList>
            <person name="Nishiyama T."/>
            <person name="Sakayama H."/>
            <person name="Vries J.D."/>
            <person name="Buschmann H."/>
            <person name="Saint-Marcoux D."/>
            <person name="Ullrich K.K."/>
            <person name="Haas F.B."/>
            <person name="Vanderstraeten L."/>
            <person name="Becker D."/>
            <person name="Lang D."/>
            <person name="Vosolsobe S."/>
            <person name="Rombauts S."/>
            <person name="Wilhelmsson P.K.I."/>
            <person name="Janitza P."/>
            <person name="Kern R."/>
            <person name="Heyl A."/>
            <person name="Rumpler F."/>
            <person name="Villalobos L.I.A.C."/>
            <person name="Clay J.M."/>
            <person name="Skokan R."/>
            <person name="Toyoda A."/>
            <person name="Suzuki Y."/>
            <person name="Kagoshima H."/>
            <person name="Schijlen E."/>
            <person name="Tajeshwar N."/>
            <person name="Catarino B."/>
            <person name="Hetherington A.J."/>
            <person name="Saltykova A."/>
            <person name="Bonnot C."/>
            <person name="Breuninger H."/>
            <person name="Symeonidi A."/>
            <person name="Radhakrishnan G.V."/>
            <person name="Van Nieuwerburgh F."/>
            <person name="Deforce D."/>
            <person name="Chang C."/>
            <person name="Karol K.G."/>
            <person name="Hedrich R."/>
            <person name="Ulvskov P."/>
            <person name="Glockner G."/>
            <person name="Delwiche C.F."/>
            <person name="Petrasek J."/>
            <person name="Van de Peer Y."/>
            <person name="Friml J."/>
            <person name="Beilby M."/>
            <person name="Dolan L."/>
            <person name="Kohara Y."/>
            <person name="Sugano S."/>
            <person name="Fujiyama A."/>
            <person name="Delaux P.-M."/>
            <person name="Quint M."/>
            <person name="TheiBen G."/>
            <person name="Hagemann M."/>
            <person name="Harholt J."/>
            <person name="Dunand C."/>
            <person name="Zachgo S."/>
            <person name="Langdale J."/>
            <person name="Maumus F."/>
            <person name="Straeten D.V.D."/>
            <person name="Gould S.B."/>
            <person name="Rensing S.A."/>
        </authorList>
    </citation>
    <scope>NUCLEOTIDE SEQUENCE [LARGE SCALE GENOMIC DNA]</scope>
    <source>
        <strain evidence="2 3">S276</strain>
    </source>
</reference>
<sequence>MVCLYTNRQIESKERREAEARETEARKKHEDQERAAREERSRLELQKKQAKEKKEAERQWNLENLLAKQKENLREEFEIIFEKKLKKALVAQKALQGKARTESGSDEEEDMMEELLEKRKRRPVPTCQVDALGESPLKVGRASPSRAAAEERSPRLAVPQRLGGTDSTRLGFPYQDSGLWESAPTADDFVKTRAFRKVIHKFLSKKTKLTIDEMCKEGGVVYRGRLEAVDELVELRMMYFSAQPASPAAPRPRQRSGGIVIREVAQPEEPQHASRDSPTKGGDPEVVEP</sequence>
<feature type="compositionally biased region" description="Basic and acidic residues" evidence="1">
    <location>
        <begin position="269"/>
        <end position="278"/>
    </location>
</feature>
<dbReference type="Gramene" id="GBG68784">
    <property type="protein sequence ID" value="GBG68784"/>
    <property type="gene ID" value="CBR_g3324"/>
</dbReference>
<feature type="region of interest" description="Disordered" evidence="1">
    <location>
        <begin position="130"/>
        <end position="168"/>
    </location>
</feature>
<feature type="compositionally biased region" description="Basic and acidic residues" evidence="1">
    <location>
        <begin position="10"/>
        <end position="57"/>
    </location>
</feature>
<accession>A0A388KFE5</accession>
<dbReference type="AlphaFoldDB" id="A0A388KFE5"/>
<evidence type="ECO:0000313" key="2">
    <source>
        <dbReference type="EMBL" id="GBG68784.1"/>
    </source>
</evidence>
<gene>
    <name evidence="2" type="ORF">CBR_g3324</name>
</gene>
<dbReference type="Proteomes" id="UP000265515">
    <property type="component" value="Unassembled WGS sequence"/>
</dbReference>
<dbReference type="STRING" id="69332.A0A388KFE5"/>
<evidence type="ECO:0000313" key="3">
    <source>
        <dbReference type="Proteomes" id="UP000265515"/>
    </source>
</evidence>
<organism evidence="2 3">
    <name type="scientific">Chara braunii</name>
    <name type="common">Braun's stonewort</name>
    <dbReference type="NCBI Taxonomy" id="69332"/>
    <lineage>
        <taxon>Eukaryota</taxon>
        <taxon>Viridiplantae</taxon>
        <taxon>Streptophyta</taxon>
        <taxon>Charophyceae</taxon>
        <taxon>Charales</taxon>
        <taxon>Characeae</taxon>
        <taxon>Chara</taxon>
    </lineage>
</organism>
<evidence type="ECO:0000256" key="1">
    <source>
        <dbReference type="SAM" id="MobiDB-lite"/>
    </source>
</evidence>
<keyword evidence="3" id="KW-1185">Reference proteome</keyword>
<dbReference type="EMBL" id="BFEA01000105">
    <property type="protein sequence ID" value="GBG68784.1"/>
    <property type="molecule type" value="Genomic_DNA"/>
</dbReference>
<protein>
    <submittedName>
        <fullName evidence="2">Uncharacterized protein</fullName>
    </submittedName>
</protein>